<feature type="compositionally biased region" description="Polar residues" evidence="1">
    <location>
        <begin position="360"/>
        <end position="373"/>
    </location>
</feature>
<dbReference type="RefSeq" id="XP_047737748.1">
    <property type="nucleotide sequence ID" value="XM_047881792.1"/>
</dbReference>
<evidence type="ECO:0000256" key="1">
    <source>
        <dbReference type="SAM" id="MobiDB-lite"/>
    </source>
</evidence>
<reference evidence="3" key="1">
    <citation type="submission" date="2025-08" db="UniProtKB">
        <authorList>
            <consortium name="RefSeq"/>
        </authorList>
    </citation>
    <scope>IDENTIFICATION</scope>
    <source>
        <tissue evidence="3">Whole organism</tissue>
    </source>
</reference>
<proteinExistence type="predicted"/>
<accession>A0A979FM51</accession>
<feature type="compositionally biased region" description="Polar residues" evidence="1">
    <location>
        <begin position="99"/>
        <end position="109"/>
    </location>
</feature>
<feature type="compositionally biased region" description="Basic and acidic residues" evidence="1">
    <location>
        <begin position="1"/>
        <end position="31"/>
    </location>
</feature>
<feature type="compositionally biased region" description="Low complexity" evidence="1">
    <location>
        <begin position="285"/>
        <end position="312"/>
    </location>
</feature>
<keyword evidence="2" id="KW-1185">Reference proteome</keyword>
<feature type="region of interest" description="Disordered" evidence="1">
    <location>
        <begin position="1"/>
        <end position="431"/>
    </location>
</feature>
<dbReference type="KEGG" id="hazt:125178314"/>
<dbReference type="AlphaFoldDB" id="A0A979FM51"/>
<feature type="compositionally biased region" description="Low complexity" evidence="1">
    <location>
        <begin position="110"/>
        <end position="124"/>
    </location>
</feature>
<feature type="compositionally biased region" description="Basic residues" evidence="1">
    <location>
        <begin position="407"/>
        <end position="424"/>
    </location>
</feature>
<dbReference type="GeneID" id="125178314"/>
<feature type="compositionally biased region" description="Polar residues" evidence="1">
    <location>
        <begin position="172"/>
        <end position="194"/>
    </location>
</feature>
<evidence type="ECO:0000313" key="2">
    <source>
        <dbReference type="Proteomes" id="UP000694843"/>
    </source>
</evidence>
<protein>
    <submittedName>
        <fullName evidence="3">Mucin-5AC-like</fullName>
    </submittedName>
</protein>
<gene>
    <name evidence="3" type="primary">LOC125178314</name>
</gene>
<feature type="compositionally biased region" description="Basic and acidic residues" evidence="1">
    <location>
        <begin position="67"/>
        <end position="79"/>
    </location>
</feature>
<feature type="compositionally biased region" description="Low complexity" evidence="1">
    <location>
        <begin position="217"/>
        <end position="238"/>
    </location>
</feature>
<name>A0A979FM51_HYAAZ</name>
<feature type="compositionally biased region" description="Polar residues" evidence="1">
    <location>
        <begin position="48"/>
        <end position="62"/>
    </location>
</feature>
<organism evidence="2 3">
    <name type="scientific">Hyalella azteca</name>
    <name type="common">Amphipod</name>
    <dbReference type="NCBI Taxonomy" id="294128"/>
    <lineage>
        <taxon>Eukaryota</taxon>
        <taxon>Metazoa</taxon>
        <taxon>Ecdysozoa</taxon>
        <taxon>Arthropoda</taxon>
        <taxon>Crustacea</taxon>
        <taxon>Multicrustacea</taxon>
        <taxon>Malacostraca</taxon>
        <taxon>Eumalacostraca</taxon>
        <taxon>Peracarida</taxon>
        <taxon>Amphipoda</taxon>
        <taxon>Senticaudata</taxon>
        <taxon>Talitrida</taxon>
        <taxon>Talitroidea</taxon>
        <taxon>Hyalellidae</taxon>
        <taxon>Hyalella</taxon>
    </lineage>
</organism>
<evidence type="ECO:0000313" key="3">
    <source>
        <dbReference type="RefSeq" id="XP_047737748.1"/>
    </source>
</evidence>
<sequence>MEVYDHEADKIDRKKSTDNKKFSNKKQEPHRKNSNGQKVTEDLPAKNISATDHGSRSSSLTPIVNRRPNERKSLEDKQSPGRASKSAVSKVNNPGKLLQESNQTPSEGNSLASSPSSKFRSRGSPLRTPHGSPKNASTALSPRAYGIARKSSEAKINRTLAANSSPKHETISRTQEPSGSPNQHRTATRMSTKPLQPIRPTSAGMQPADLIPSPRYVQVVGSSGPSVSSTGKTSGKISQRSETPQNLNEAVVMDTENPKSITSAAPKQVVFESPVKSIRDDESSPRSSGSTISGSGISSGSTNPPTSPSAGGESSPRDVGGSPVLGSGIASGSTYPPTSPSAAEVYSPRDAGGSPVLGSGITSESTYAPTSPSAEGGFSPRGAGGSEAVSEPTETAQKRIETNINRSKNKNRNKRGLRSRRKKQKDNGSPI</sequence>
<dbReference type="Proteomes" id="UP000694843">
    <property type="component" value="Unplaced"/>
</dbReference>